<dbReference type="Proteomes" id="UP000315496">
    <property type="component" value="Chromosome 1"/>
</dbReference>
<name>A0A4Z1SY62_GIAMU</name>
<dbReference type="EMBL" id="VDLU01000001">
    <property type="protein sequence ID" value="TNJ30626.1"/>
    <property type="molecule type" value="Genomic_DNA"/>
</dbReference>
<keyword evidence="2" id="KW-1185">Reference proteome</keyword>
<reference evidence="1 2" key="1">
    <citation type="submission" date="2019-05" db="EMBL/GenBank/DDBJ databases">
        <title>The compact genome of Giardia muris reveals important steps in the evolution of intestinal protozoan parasites.</title>
        <authorList>
            <person name="Xu F."/>
            <person name="Jimenez-Gonzalez A."/>
            <person name="Einarsson E."/>
            <person name="Astvaldsson A."/>
            <person name="Peirasmaki D."/>
            <person name="Eckmann L."/>
            <person name="Andersson J.O."/>
            <person name="Svard S.G."/>
            <person name="Jerlstrom-Hultqvist J."/>
        </authorList>
    </citation>
    <scope>NUCLEOTIDE SEQUENCE [LARGE SCALE GENOMIC DNA]</scope>
    <source>
        <strain evidence="1 2">Roberts-Thomson</strain>
    </source>
</reference>
<organism evidence="1 2">
    <name type="scientific">Giardia muris</name>
    <dbReference type="NCBI Taxonomy" id="5742"/>
    <lineage>
        <taxon>Eukaryota</taxon>
        <taxon>Metamonada</taxon>
        <taxon>Diplomonadida</taxon>
        <taxon>Hexamitidae</taxon>
        <taxon>Giardiinae</taxon>
        <taxon>Giardia</taxon>
    </lineage>
</organism>
<sequence length="185" mass="20670">MPACLYVAVWGFTQAKERLLEYFDAQAAPLVEKDDLDFAHVTIDDRQFLLFNLPMRATPRNTAVSYILKIAHAHIMVEPGVDVDKVVKTCVERLSPIGRVYSWHRDDVDAAEICYIDEPHSPESARQMLIRLSTDTDIRLASLPQQSTPSAAAVSLQGATPCERISNLSMLSANAIKRAEKKCKQ</sequence>
<evidence type="ECO:0000313" key="2">
    <source>
        <dbReference type="Proteomes" id="UP000315496"/>
    </source>
</evidence>
<dbReference type="VEuPathDB" id="GiardiaDB:GMRT_12220"/>
<protein>
    <submittedName>
        <fullName evidence="1">Uncharacterized protein</fullName>
    </submittedName>
</protein>
<evidence type="ECO:0000313" key="1">
    <source>
        <dbReference type="EMBL" id="TNJ30626.1"/>
    </source>
</evidence>
<dbReference type="OrthoDB" id="10248981at2759"/>
<gene>
    <name evidence="1" type="ORF">GMRT_12220</name>
</gene>
<dbReference type="AlphaFoldDB" id="A0A4Z1SY62"/>
<comment type="caution">
    <text evidence="1">The sequence shown here is derived from an EMBL/GenBank/DDBJ whole genome shotgun (WGS) entry which is preliminary data.</text>
</comment>
<proteinExistence type="predicted"/>
<accession>A0A4Z1SY62</accession>